<dbReference type="AlphaFoldDB" id="A0A5C3MU26"/>
<feature type="domain" description="Fungal lipase-type" evidence="6">
    <location>
        <begin position="108"/>
        <end position="245"/>
    </location>
</feature>
<protein>
    <submittedName>
        <fullName evidence="7">Alpha/beta-hydrolase</fullName>
    </submittedName>
</protein>
<dbReference type="Pfam" id="PF01764">
    <property type="entry name" value="Lipase_3"/>
    <property type="match status" value="1"/>
</dbReference>
<accession>A0A5C3MU26</accession>
<comment type="catalytic activity">
    <reaction evidence="3">
        <text>a diacylglycerol + H2O = a monoacylglycerol + a fatty acid + H(+)</text>
        <dbReference type="Rhea" id="RHEA:32731"/>
        <dbReference type="ChEBI" id="CHEBI:15377"/>
        <dbReference type="ChEBI" id="CHEBI:15378"/>
        <dbReference type="ChEBI" id="CHEBI:17408"/>
        <dbReference type="ChEBI" id="CHEBI:18035"/>
        <dbReference type="ChEBI" id="CHEBI:28868"/>
    </reaction>
</comment>
<dbReference type="InterPro" id="IPR051218">
    <property type="entry name" value="Sec_MonoDiacylglyc_Lipase"/>
</dbReference>
<dbReference type="GO" id="GO:0016787">
    <property type="term" value="F:hydrolase activity"/>
    <property type="evidence" value="ECO:0007669"/>
    <property type="project" value="UniProtKB-KW"/>
</dbReference>
<evidence type="ECO:0000256" key="5">
    <source>
        <dbReference type="SAM" id="SignalP"/>
    </source>
</evidence>
<dbReference type="InterPro" id="IPR029058">
    <property type="entry name" value="AB_hydrolase_fold"/>
</dbReference>
<gene>
    <name evidence="7" type="ORF">OE88DRAFT_1664257</name>
</gene>
<comment type="catalytic activity">
    <reaction evidence="4">
        <text>a monoacylglycerol + H2O = glycerol + a fatty acid + H(+)</text>
        <dbReference type="Rhea" id="RHEA:15245"/>
        <dbReference type="ChEBI" id="CHEBI:15377"/>
        <dbReference type="ChEBI" id="CHEBI:15378"/>
        <dbReference type="ChEBI" id="CHEBI:17408"/>
        <dbReference type="ChEBI" id="CHEBI:17754"/>
        <dbReference type="ChEBI" id="CHEBI:28868"/>
    </reaction>
</comment>
<keyword evidence="5" id="KW-0732">Signal</keyword>
<evidence type="ECO:0000256" key="3">
    <source>
        <dbReference type="ARBA" id="ARBA00047591"/>
    </source>
</evidence>
<keyword evidence="7" id="KW-0378">Hydrolase</keyword>
<dbReference type="OrthoDB" id="426718at2759"/>
<dbReference type="STRING" id="5364.A0A5C3MU26"/>
<evidence type="ECO:0000313" key="8">
    <source>
        <dbReference type="Proteomes" id="UP000305948"/>
    </source>
</evidence>
<organism evidence="7 8">
    <name type="scientific">Heliocybe sulcata</name>
    <dbReference type="NCBI Taxonomy" id="5364"/>
    <lineage>
        <taxon>Eukaryota</taxon>
        <taxon>Fungi</taxon>
        <taxon>Dikarya</taxon>
        <taxon>Basidiomycota</taxon>
        <taxon>Agaricomycotina</taxon>
        <taxon>Agaricomycetes</taxon>
        <taxon>Gloeophyllales</taxon>
        <taxon>Gloeophyllaceae</taxon>
        <taxon>Heliocybe</taxon>
    </lineage>
</organism>
<dbReference type="PANTHER" id="PTHR45856">
    <property type="entry name" value="ALPHA/BETA-HYDROLASES SUPERFAMILY PROTEIN"/>
    <property type="match status" value="1"/>
</dbReference>
<dbReference type="Proteomes" id="UP000305948">
    <property type="component" value="Unassembled WGS sequence"/>
</dbReference>
<name>A0A5C3MU26_9AGAM</name>
<reference evidence="7 8" key="1">
    <citation type="journal article" date="2019" name="Nat. Ecol. Evol.">
        <title>Megaphylogeny resolves global patterns of mushroom evolution.</title>
        <authorList>
            <person name="Varga T."/>
            <person name="Krizsan K."/>
            <person name="Foldi C."/>
            <person name="Dima B."/>
            <person name="Sanchez-Garcia M."/>
            <person name="Sanchez-Ramirez S."/>
            <person name="Szollosi G.J."/>
            <person name="Szarkandi J.G."/>
            <person name="Papp V."/>
            <person name="Albert L."/>
            <person name="Andreopoulos W."/>
            <person name="Angelini C."/>
            <person name="Antonin V."/>
            <person name="Barry K.W."/>
            <person name="Bougher N.L."/>
            <person name="Buchanan P."/>
            <person name="Buyck B."/>
            <person name="Bense V."/>
            <person name="Catcheside P."/>
            <person name="Chovatia M."/>
            <person name="Cooper J."/>
            <person name="Damon W."/>
            <person name="Desjardin D."/>
            <person name="Finy P."/>
            <person name="Geml J."/>
            <person name="Haridas S."/>
            <person name="Hughes K."/>
            <person name="Justo A."/>
            <person name="Karasinski D."/>
            <person name="Kautmanova I."/>
            <person name="Kiss B."/>
            <person name="Kocsube S."/>
            <person name="Kotiranta H."/>
            <person name="LaButti K.M."/>
            <person name="Lechner B.E."/>
            <person name="Liimatainen K."/>
            <person name="Lipzen A."/>
            <person name="Lukacs Z."/>
            <person name="Mihaltcheva S."/>
            <person name="Morgado L.N."/>
            <person name="Niskanen T."/>
            <person name="Noordeloos M.E."/>
            <person name="Ohm R.A."/>
            <person name="Ortiz-Santana B."/>
            <person name="Ovrebo C."/>
            <person name="Racz N."/>
            <person name="Riley R."/>
            <person name="Savchenko A."/>
            <person name="Shiryaev A."/>
            <person name="Soop K."/>
            <person name="Spirin V."/>
            <person name="Szebenyi C."/>
            <person name="Tomsovsky M."/>
            <person name="Tulloss R.E."/>
            <person name="Uehling J."/>
            <person name="Grigoriev I.V."/>
            <person name="Vagvolgyi C."/>
            <person name="Papp T."/>
            <person name="Martin F.M."/>
            <person name="Miettinen O."/>
            <person name="Hibbett D.S."/>
            <person name="Nagy L.G."/>
        </authorList>
    </citation>
    <scope>NUCLEOTIDE SEQUENCE [LARGE SCALE GENOMIC DNA]</scope>
    <source>
        <strain evidence="7 8">OMC1185</strain>
    </source>
</reference>
<dbReference type="PANTHER" id="PTHR45856:SF25">
    <property type="entry name" value="FUNGAL LIPASE-LIKE DOMAIN-CONTAINING PROTEIN"/>
    <property type="match status" value="1"/>
</dbReference>
<sequence length="304" mass="31856">MASSGFPCSSPAMFKALLFASLALTALAAPAKRQSISTLSTTQIGTYKPYTWYASAAYCSPSTTINWSCGSNCEANAGFEPVASGGDGTFIQYWYVGYDPSLKTVIVAHQGTDVSKIVPDLEDIDFTLEVLDATLFPGMSSSLEVHSGFAGTQAASALDVLTAVKTAMSKYDTSTVTVTGHSLGAAIALLDYVFLKAQLPSAAVSMIGYGLPRVGNQAFANYVDSIGGITHVNNQKDPVPIVPGMFLGFRHPSGEIHIQASGSWDACPGQDNDSDLCEVGDVPTIFESVESDHVGPYDGVTMGC</sequence>
<dbReference type="InterPro" id="IPR002921">
    <property type="entry name" value="Fungal_lipase-type"/>
</dbReference>
<keyword evidence="8" id="KW-1185">Reference proteome</keyword>
<comment type="similarity">
    <text evidence="2">Belongs to the AB hydrolase superfamily. Lipase family. Class 3 subfamily.</text>
</comment>
<dbReference type="SUPFAM" id="SSF53474">
    <property type="entry name" value="alpha/beta-Hydrolases"/>
    <property type="match status" value="1"/>
</dbReference>
<keyword evidence="1" id="KW-1015">Disulfide bond</keyword>
<evidence type="ECO:0000256" key="4">
    <source>
        <dbReference type="ARBA" id="ARBA00048461"/>
    </source>
</evidence>
<feature type="signal peptide" evidence="5">
    <location>
        <begin position="1"/>
        <end position="28"/>
    </location>
</feature>
<feature type="chain" id="PRO_5023052860" evidence="5">
    <location>
        <begin position="29"/>
        <end position="304"/>
    </location>
</feature>
<dbReference type="EMBL" id="ML213519">
    <property type="protein sequence ID" value="TFK48453.1"/>
    <property type="molecule type" value="Genomic_DNA"/>
</dbReference>
<evidence type="ECO:0000256" key="1">
    <source>
        <dbReference type="ARBA" id="ARBA00023157"/>
    </source>
</evidence>
<dbReference type="GO" id="GO:0006629">
    <property type="term" value="P:lipid metabolic process"/>
    <property type="evidence" value="ECO:0007669"/>
    <property type="project" value="InterPro"/>
</dbReference>
<evidence type="ECO:0000259" key="6">
    <source>
        <dbReference type="Pfam" id="PF01764"/>
    </source>
</evidence>
<dbReference type="CDD" id="cd00519">
    <property type="entry name" value="Lipase_3"/>
    <property type="match status" value="1"/>
</dbReference>
<proteinExistence type="inferred from homology"/>
<evidence type="ECO:0000313" key="7">
    <source>
        <dbReference type="EMBL" id="TFK48453.1"/>
    </source>
</evidence>
<evidence type="ECO:0000256" key="2">
    <source>
        <dbReference type="ARBA" id="ARBA00043996"/>
    </source>
</evidence>
<dbReference type="Gene3D" id="3.40.50.1820">
    <property type="entry name" value="alpha/beta hydrolase"/>
    <property type="match status" value="1"/>
</dbReference>